<accession>A0ABD3PMK5</accession>
<dbReference type="EMBL" id="JALLAZ020000708">
    <property type="protein sequence ID" value="KAL3788864.1"/>
    <property type="molecule type" value="Genomic_DNA"/>
</dbReference>
<dbReference type="AlphaFoldDB" id="A0ABD3PMK5"/>
<evidence type="ECO:0000313" key="3">
    <source>
        <dbReference type="Proteomes" id="UP001530315"/>
    </source>
</evidence>
<sequence>MTLLSRSFRPSRGALRLFLKPITSAGSLEYSSVRNISSILANAPSATGFDDTRNRNPRRFPSLVGVGGVRCLPSSSAEINVFSSCSDANNDHDDETVEVSRREAHWDIMFNALKSYKAVHGDTLVPVRYPDNPQLGNWVDNQRQKYRMRLEADEFDGKDNSKAYEADERVDKLNSIGFVWNLYDHYWNIRYEELKEYVAEHGNSLVPTNYAKNQSLGLWVLKQRRNFKVGQLEGNLSEAILSKERIEKLDEIGFIWDAHEAQWFERLQELKEYKKNHGDTLVPKVYPANRLLGRWVNTQRWDYSHYQKIKEISEKWKDVEVLDDKVKEEIDRLTRRSTGMTEKRIQLLEAEGFVWDARAYVWESRFQELRAFVSLNGHSVIQERRGGKYDPLARWASTQRQNYKKYNNEQPTTLTEDKIKKMNSIGFAWEIPNTRVQRKTYSI</sequence>
<feature type="domain" description="Helicase-associated" evidence="1">
    <location>
        <begin position="103"/>
        <end position="178"/>
    </location>
</feature>
<comment type="caution">
    <text evidence="2">The sequence shown here is derived from an EMBL/GenBank/DDBJ whole genome shotgun (WGS) entry which is preliminary data.</text>
</comment>
<feature type="domain" description="Helicase-associated" evidence="1">
    <location>
        <begin position="259"/>
        <end position="353"/>
    </location>
</feature>
<protein>
    <recommendedName>
        <fullName evidence="1">Helicase-associated domain-containing protein</fullName>
    </recommendedName>
</protein>
<organism evidence="2 3">
    <name type="scientific">Stephanodiscus triporus</name>
    <dbReference type="NCBI Taxonomy" id="2934178"/>
    <lineage>
        <taxon>Eukaryota</taxon>
        <taxon>Sar</taxon>
        <taxon>Stramenopiles</taxon>
        <taxon>Ochrophyta</taxon>
        <taxon>Bacillariophyta</taxon>
        <taxon>Coscinodiscophyceae</taxon>
        <taxon>Thalassiosirophycidae</taxon>
        <taxon>Stephanodiscales</taxon>
        <taxon>Stephanodiscaceae</taxon>
        <taxon>Stephanodiscus</taxon>
    </lineage>
</organism>
<dbReference type="InterPro" id="IPR005114">
    <property type="entry name" value="Helicase_assoc"/>
</dbReference>
<feature type="domain" description="Helicase-associated" evidence="1">
    <location>
        <begin position="360"/>
        <end position="427"/>
    </location>
</feature>
<feature type="domain" description="Helicase-associated" evidence="1">
    <location>
        <begin position="184"/>
        <end position="254"/>
    </location>
</feature>
<proteinExistence type="predicted"/>
<dbReference type="Proteomes" id="UP001530315">
    <property type="component" value="Unassembled WGS sequence"/>
</dbReference>
<dbReference type="PANTHER" id="PTHR33418:SF1">
    <property type="entry name" value="HELICASE-ASSOCIATED DOMAIN-CONTAINING PROTEIN"/>
    <property type="match status" value="1"/>
</dbReference>
<dbReference type="Pfam" id="PF03457">
    <property type="entry name" value="HA"/>
    <property type="match status" value="4"/>
</dbReference>
<gene>
    <name evidence="2" type="ORF">ACHAW5_009221</name>
</gene>
<keyword evidence="3" id="KW-1185">Reference proteome</keyword>
<evidence type="ECO:0000259" key="1">
    <source>
        <dbReference type="Pfam" id="PF03457"/>
    </source>
</evidence>
<dbReference type="Gene3D" id="6.10.140.530">
    <property type="match status" value="4"/>
</dbReference>
<reference evidence="2 3" key="1">
    <citation type="submission" date="2024-10" db="EMBL/GenBank/DDBJ databases">
        <title>Updated reference genomes for cyclostephanoid diatoms.</title>
        <authorList>
            <person name="Roberts W.R."/>
            <person name="Alverson A.J."/>
        </authorList>
    </citation>
    <scope>NUCLEOTIDE SEQUENCE [LARGE SCALE GENOMIC DNA]</scope>
    <source>
        <strain evidence="2 3">AJA276-08</strain>
    </source>
</reference>
<name>A0ABD3PMK5_9STRA</name>
<evidence type="ECO:0000313" key="2">
    <source>
        <dbReference type="EMBL" id="KAL3788864.1"/>
    </source>
</evidence>
<dbReference type="PANTHER" id="PTHR33418">
    <property type="entry name" value="HELICASE-ASSOCIATED"/>
    <property type="match status" value="1"/>
</dbReference>